<feature type="chain" id="PRO_5037955794" description="CBM-cenC domain-containing protein" evidence="1">
    <location>
        <begin position="24"/>
        <end position="756"/>
    </location>
</feature>
<reference evidence="2" key="1">
    <citation type="submission" date="2020-08" db="EMBL/GenBank/DDBJ databases">
        <title>Genome public.</title>
        <authorList>
            <person name="Liu C."/>
            <person name="Sun Q."/>
        </authorList>
    </citation>
    <scope>NUCLEOTIDE SEQUENCE</scope>
    <source>
        <strain evidence="2">H8</strain>
    </source>
</reference>
<evidence type="ECO:0000313" key="3">
    <source>
        <dbReference type="Proteomes" id="UP000611762"/>
    </source>
</evidence>
<sequence length="756" mass="82141">MKKIMSVLVSAVMLCAFMLPAAAANTAVNYSENLYLGFETEDEAALGTAVSNAKKELVSGGVFGSSSALKVTVSDDSGFGAFKYDLSTVVGKNYNVSVYLKPEEITFGTVKAIFYHDALKNGETADGYEELVMKAGETTEDGYIRYYIDNYKMNPNARVWASSADGGSANYPKTDNLATTLEIRVGAQGTYIMDELKCEPADNKILQADSFELASGLSANYARTPSNSDPWTSNVFAAKMLPHDQAKHTQLDGNNCLFIVGSGEQGAFFSDVTLMPATTYRLSAKVRMNNLSRSVRAFIHNPTNTAITSDTNYFSFTSGKMYGPETKYEQDGQWHEFEYYFRTINSTGETYSKDGFVIDRIGIACTSGGYESWYIDDMCLEEVNELPYNGSFNHNGFTGDAKNGTIAVPAFVAGDKFTTLTAVPDDGTNADRGDYLKVSLVGGKSSDPDPDNAEKTMGTTRRLRAVVNLKQQQKYRLSFWMRLTENSTLKTATVSAMHNIGKVEYEEGGTPAYGRITVPNGSVTTEWKKYTAEFNVQNAQKVGDLYLSVNGDAPEQDTELAIDEIKLEPIGAEYYDASVTKAGNTLTATETTGANVGEVLEKYYNFYVSSDGVHYAKAGTNKTGSFELRGSDFGKFMKSEVIGTKADGTVLKTQSSPIEIKITGYQLSFTSSLTDETVTATATYYPENDETMQFDAIIALYGSDNSLLGVEHVASGNNTASLSIANVSGAVKAKIFAWNTLESAIPLVKSVELLAN</sequence>
<dbReference type="Gene3D" id="2.60.120.260">
    <property type="entry name" value="Galactose-binding domain-like"/>
    <property type="match status" value="2"/>
</dbReference>
<dbReference type="SUPFAM" id="SSF49785">
    <property type="entry name" value="Galactose-binding domain-like"/>
    <property type="match status" value="1"/>
</dbReference>
<evidence type="ECO:0000256" key="1">
    <source>
        <dbReference type="SAM" id="SignalP"/>
    </source>
</evidence>
<proteinExistence type="predicted"/>
<organism evidence="2 3">
    <name type="scientific">Congzhengia minquanensis</name>
    <dbReference type="NCBI Taxonomy" id="2763657"/>
    <lineage>
        <taxon>Bacteria</taxon>
        <taxon>Bacillati</taxon>
        <taxon>Bacillota</taxon>
        <taxon>Clostridia</taxon>
        <taxon>Eubacteriales</taxon>
        <taxon>Oscillospiraceae</taxon>
        <taxon>Congzhengia</taxon>
    </lineage>
</organism>
<evidence type="ECO:0000313" key="2">
    <source>
        <dbReference type="EMBL" id="MBC8540694.1"/>
    </source>
</evidence>
<protein>
    <recommendedName>
        <fullName evidence="4">CBM-cenC domain-containing protein</fullName>
    </recommendedName>
</protein>
<keyword evidence="1" id="KW-0732">Signal</keyword>
<dbReference type="Proteomes" id="UP000611762">
    <property type="component" value="Unassembled WGS sequence"/>
</dbReference>
<gene>
    <name evidence="2" type="ORF">H8698_06855</name>
</gene>
<dbReference type="RefSeq" id="WP_249311848.1">
    <property type="nucleotide sequence ID" value="NZ_JACRSU010000002.1"/>
</dbReference>
<keyword evidence="3" id="KW-1185">Reference proteome</keyword>
<comment type="caution">
    <text evidence="2">The sequence shown here is derived from an EMBL/GenBank/DDBJ whole genome shotgun (WGS) entry which is preliminary data.</text>
</comment>
<dbReference type="EMBL" id="JACRSU010000002">
    <property type="protein sequence ID" value="MBC8540694.1"/>
    <property type="molecule type" value="Genomic_DNA"/>
</dbReference>
<name>A0A926HY41_9FIRM</name>
<accession>A0A926HY41</accession>
<dbReference type="AlphaFoldDB" id="A0A926HY41"/>
<evidence type="ECO:0008006" key="4">
    <source>
        <dbReference type="Google" id="ProtNLM"/>
    </source>
</evidence>
<feature type="signal peptide" evidence="1">
    <location>
        <begin position="1"/>
        <end position="23"/>
    </location>
</feature>
<dbReference type="InterPro" id="IPR008979">
    <property type="entry name" value="Galactose-bd-like_sf"/>
</dbReference>